<dbReference type="PANTHER" id="PTHR30330">
    <property type="entry name" value="AGSS FAMILY TRANSPORTER, SODIUM-ALANINE"/>
    <property type="match status" value="1"/>
</dbReference>
<feature type="transmembrane region" description="Helical" evidence="8">
    <location>
        <begin position="137"/>
        <end position="159"/>
    </location>
</feature>
<feature type="transmembrane region" description="Helical" evidence="8">
    <location>
        <begin position="356"/>
        <end position="377"/>
    </location>
</feature>
<evidence type="ECO:0000313" key="10">
    <source>
        <dbReference type="EMBL" id="RCL83057.1"/>
    </source>
</evidence>
<comment type="subcellular location">
    <subcellularLocation>
        <location evidence="8">Cell inner membrane</location>
        <topology evidence="8">Multi-pass membrane protein</topology>
    </subcellularLocation>
    <subcellularLocation>
        <location evidence="1">Cell membrane</location>
        <topology evidence="1">Multi-pass membrane protein</topology>
    </subcellularLocation>
</comment>
<organism evidence="10 11">
    <name type="scientific">PS1 clade bacterium</name>
    <dbReference type="NCBI Taxonomy" id="2175152"/>
    <lineage>
        <taxon>Bacteria</taxon>
        <taxon>Pseudomonadati</taxon>
        <taxon>Pseudomonadota</taxon>
        <taxon>Alphaproteobacteria</taxon>
        <taxon>PS1 clade</taxon>
    </lineage>
</organism>
<dbReference type="Pfam" id="PF01235">
    <property type="entry name" value="Na_Ala_symp"/>
    <property type="match status" value="1"/>
</dbReference>
<evidence type="ECO:0000256" key="4">
    <source>
        <dbReference type="ARBA" id="ARBA00022475"/>
    </source>
</evidence>
<sequence length="503" mass="53491">MLRKIMPVLILAIGSLFTLSNPAFAGFDETVNAALAPISKAVSSFIFFSVPLNGADIPLIVVWLIACSVFFTFYLRVLTPRNIKTSLKMVRGDYTDPNDEGQISHFKALTTALSGTVGVGNIGAVAFAITIGGPGALFWIIVGGLLGASLKCAECTLGVKYRTKHQDGSVSGGPMYYLEEGLKEKNLPRLGKIIGCMYAGFIVIGCLGIGNMFQSNQAYEQLQLVTGGADGFLFGKGWLVGGIMAFIVALVLIGGIQSITRVTSKLVPGMAGIYFIAALIVISLNIEALPGVIADVVTQAFNPAGITGGLFAVMIIGFRRSTFSNEAGLGSSSIAHAAVKTNQPASEGLVGLLEPLIDTVIICPLTGLVILLTVFSPEMVGGDVQGVQLTSAAFETVIWWFPNVLAIVIVLFAFSSIIAWGYYGQKGWIYLFGNDPVQSKIFLLIYCVFVLIGCTLDLGVIIDFSDAIVFCMALPNVLGLYFLAPVVKREVGTYLEKLRSVET</sequence>
<feature type="signal peptide" evidence="9">
    <location>
        <begin position="1"/>
        <end position="25"/>
    </location>
</feature>
<gene>
    <name evidence="10" type="ORF">DBW64_06010</name>
</gene>
<feature type="transmembrane region" description="Helical" evidence="8">
    <location>
        <begin position="233"/>
        <end position="254"/>
    </location>
</feature>
<feature type="transmembrane region" description="Helical" evidence="8">
    <location>
        <begin position="193"/>
        <end position="213"/>
    </location>
</feature>
<keyword evidence="5 8" id="KW-0812">Transmembrane</keyword>
<dbReference type="PRINTS" id="PR00175">
    <property type="entry name" value="NAALASMPORT"/>
</dbReference>
<evidence type="ECO:0000256" key="7">
    <source>
        <dbReference type="ARBA" id="ARBA00023136"/>
    </source>
</evidence>
<dbReference type="Proteomes" id="UP000252289">
    <property type="component" value="Unassembled WGS sequence"/>
</dbReference>
<evidence type="ECO:0000313" key="11">
    <source>
        <dbReference type="Proteomes" id="UP000252289"/>
    </source>
</evidence>
<dbReference type="NCBIfam" id="TIGR00835">
    <property type="entry name" value="agcS"/>
    <property type="match status" value="1"/>
</dbReference>
<keyword evidence="3 8" id="KW-0813">Transport</keyword>
<evidence type="ECO:0000256" key="6">
    <source>
        <dbReference type="ARBA" id="ARBA00022989"/>
    </source>
</evidence>
<comment type="similarity">
    <text evidence="2 8">Belongs to the alanine or glycine:cation symporter (AGCS) (TC 2.A.25) family.</text>
</comment>
<feature type="chain" id="PRO_5016562312" evidence="9">
    <location>
        <begin position="26"/>
        <end position="503"/>
    </location>
</feature>
<comment type="caution">
    <text evidence="10">The sequence shown here is derived from an EMBL/GenBank/DDBJ whole genome shotgun (WGS) entry which is preliminary data.</text>
</comment>
<keyword evidence="7 8" id="KW-0472">Membrane</keyword>
<dbReference type="EMBL" id="QOQK01000038">
    <property type="protein sequence ID" value="RCL83057.1"/>
    <property type="molecule type" value="Genomic_DNA"/>
</dbReference>
<dbReference type="GO" id="GO:0005283">
    <property type="term" value="F:amino acid:sodium symporter activity"/>
    <property type="evidence" value="ECO:0007669"/>
    <property type="project" value="InterPro"/>
</dbReference>
<evidence type="ECO:0000256" key="8">
    <source>
        <dbReference type="RuleBase" id="RU363064"/>
    </source>
</evidence>
<evidence type="ECO:0000256" key="5">
    <source>
        <dbReference type="ARBA" id="ARBA00022692"/>
    </source>
</evidence>
<dbReference type="GO" id="GO:0005886">
    <property type="term" value="C:plasma membrane"/>
    <property type="evidence" value="ECO:0007669"/>
    <property type="project" value="UniProtKB-SubCell"/>
</dbReference>
<feature type="transmembrane region" description="Helical" evidence="8">
    <location>
        <begin position="467"/>
        <end position="487"/>
    </location>
</feature>
<reference evidence="10 11" key="1">
    <citation type="journal article" date="2018" name="Microbiome">
        <title>Fine metagenomic profile of the Mediterranean stratified and mixed water columns revealed by assembly and recruitment.</title>
        <authorList>
            <person name="Haro-Moreno J.M."/>
            <person name="Lopez-Perez M."/>
            <person name="De La Torre J.R."/>
            <person name="Picazo A."/>
            <person name="Camacho A."/>
            <person name="Rodriguez-Valera F."/>
        </authorList>
    </citation>
    <scope>NUCLEOTIDE SEQUENCE [LARGE SCALE GENOMIC DNA]</scope>
    <source>
        <strain evidence="10">MED-G50</strain>
    </source>
</reference>
<dbReference type="InterPro" id="IPR001463">
    <property type="entry name" value="Na/Ala_symport"/>
</dbReference>
<dbReference type="PANTHER" id="PTHR30330:SF3">
    <property type="entry name" value="TRANSCRIPTIONAL REGULATOR, LRP FAMILY"/>
    <property type="match status" value="1"/>
</dbReference>
<protein>
    <submittedName>
        <fullName evidence="10">Alanine:cation symporter family protein</fullName>
    </submittedName>
</protein>
<evidence type="ECO:0000256" key="9">
    <source>
        <dbReference type="SAM" id="SignalP"/>
    </source>
</evidence>
<feature type="transmembrane region" description="Helical" evidence="8">
    <location>
        <begin position="441"/>
        <end position="461"/>
    </location>
</feature>
<dbReference type="Gene3D" id="1.20.1740.10">
    <property type="entry name" value="Amino acid/polyamine transporter I"/>
    <property type="match status" value="1"/>
</dbReference>
<keyword evidence="6 8" id="KW-1133">Transmembrane helix</keyword>
<evidence type="ECO:0000256" key="1">
    <source>
        <dbReference type="ARBA" id="ARBA00004651"/>
    </source>
</evidence>
<feature type="transmembrane region" description="Helical" evidence="8">
    <location>
        <begin position="57"/>
        <end position="79"/>
    </location>
</feature>
<keyword evidence="8" id="KW-0997">Cell inner membrane</keyword>
<feature type="transmembrane region" description="Helical" evidence="8">
    <location>
        <begin position="108"/>
        <end position="131"/>
    </location>
</feature>
<keyword evidence="4" id="KW-1003">Cell membrane</keyword>
<accession>A0A368EG24</accession>
<keyword evidence="9" id="KW-0732">Signal</keyword>
<name>A0A368EG24_9PROT</name>
<feature type="transmembrane region" description="Helical" evidence="8">
    <location>
        <begin position="300"/>
        <end position="318"/>
    </location>
</feature>
<evidence type="ECO:0000256" key="2">
    <source>
        <dbReference type="ARBA" id="ARBA00009261"/>
    </source>
</evidence>
<feature type="transmembrane region" description="Helical" evidence="8">
    <location>
        <begin position="397"/>
        <end position="420"/>
    </location>
</feature>
<proteinExistence type="inferred from homology"/>
<evidence type="ECO:0000256" key="3">
    <source>
        <dbReference type="ARBA" id="ARBA00022448"/>
    </source>
</evidence>
<dbReference type="AlphaFoldDB" id="A0A368EG24"/>
<keyword evidence="8" id="KW-0769">Symport</keyword>
<feature type="transmembrane region" description="Helical" evidence="8">
    <location>
        <begin position="266"/>
        <end position="288"/>
    </location>
</feature>